<dbReference type="GeneID" id="8199265"/>
<feature type="compositionally biased region" description="Polar residues" evidence="2">
    <location>
        <begin position="996"/>
        <end position="1006"/>
    </location>
</feature>
<dbReference type="InterPro" id="IPR015940">
    <property type="entry name" value="UBA"/>
</dbReference>
<dbReference type="OMA" id="DYQKFSQ"/>
<dbReference type="PROSITE" id="PS50031">
    <property type="entry name" value="EH"/>
    <property type="match status" value="3"/>
</dbReference>
<dbReference type="HOGENOM" id="CLU_002993_0_0_1"/>
<dbReference type="GO" id="GO:0005886">
    <property type="term" value="C:plasma membrane"/>
    <property type="evidence" value="ECO:0007669"/>
    <property type="project" value="TreeGrafter"/>
</dbReference>
<feature type="compositionally biased region" description="Polar residues" evidence="2">
    <location>
        <begin position="918"/>
        <end position="935"/>
    </location>
</feature>
<dbReference type="GO" id="GO:0005509">
    <property type="term" value="F:calcium ion binding"/>
    <property type="evidence" value="ECO:0007669"/>
    <property type="project" value="InterPro"/>
</dbReference>
<feature type="domain" description="EF-hand" evidence="5">
    <location>
        <begin position="268"/>
        <end position="303"/>
    </location>
</feature>
<dbReference type="SUPFAM" id="SSF46934">
    <property type="entry name" value="UBA-like"/>
    <property type="match status" value="1"/>
</dbReference>
<feature type="coiled-coil region" evidence="1">
    <location>
        <begin position="545"/>
        <end position="796"/>
    </location>
</feature>
<feature type="region of interest" description="Disordered" evidence="2">
    <location>
        <begin position="358"/>
        <end position="434"/>
    </location>
</feature>
<proteinExistence type="predicted"/>
<organism evidence="6 7">
    <name type="scientific">Komagataella phaffii (strain GS115 / ATCC 20864)</name>
    <name type="common">Yeast</name>
    <name type="synonym">Pichia pastoris</name>
    <dbReference type="NCBI Taxonomy" id="644223"/>
    <lineage>
        <taxon>Eukaryota</taxon>
        <taxon>Fungi</taxon>
        <taxon>Dikarya</taxon>
        <taxon>Ascomycota</taxon>
        <taxon>Saccharomycotina</taxon>
        <taxon>Pichiomycetes</taxon>
        <taxon>Pichiales</taxon>
        <taxon>Pichiaceae</taxon>
        <taxon>Komagataella</taxon>
    </lineage>
</organism>
<dbReference type="InterPro" id="IPR011992">
    <property type="entry name" value="EF-hand-dom_pair"/>
</dbReference>
<dbReference type="GO" id="GO:0005737">
    <property type="term" value="C:cytoplasm"/>
    <property type="evidence" value="ECO:0007669"/>
    <property type="project" value="TreeGrafter"/>
</dbReference>
<feature type="compositionally biased region" description="Basic and acidic residues" evidence="2">
    <location>
        <begin position="1031"/>
        <end position="1044"/>
    </location>
</feature>
<dbReference type="SMART" id="SM00027">
    <property type="entry name" value="EH"/>
    <property type="match status" value="3"/>
</dbReference>
<dbReference type="STRING" id="644223.C4R1C2"/>
<reference evidence="6 7" key="1">
    <citation type="journal article" date="2009" name="Nat. Biotechnol.">
        <title>Genome sequence of the recombinant protein production host Pichia pastoris.</title>
        <authorList>
            <person name="De Schutter K."/>
            <person name="Lin Y.C."/>
            <person name="Tiels P."/>
            <person name="Van Hecke A."/>
            <person name="Glinka S."/>
            <person name="Weber-Lehmann J."/>
            <person name="Rouze P."/>
            <person name="Van de Peer Y."/>
            <person name="Callewaert N."/>
        </authorList>
    </citation>
    <scope>NUCLEOTIDE SEQUENCE [LARGE SCALE GENOMIC DNA]</scope>
    <source>
        <strain evidence="7">GS115 / ATCC 20864</strain>
    </source>
</reference>
<dbReference type="RefSeq" id="XP_002491576.1">
    <property type="nucleotide sequence ID" value="XM_002491531.1"/>
</dbReference>
<dbReference type="OrthoDB" id="524326at2759"/>
<gene>
    <name evidence="6" type="ordered locus">PAS_chr2-1_0651</name>
</gene>
<dbReference type="Pfam" id="PF00627">
    <property type="entry name" value="UBA"/>
    <property type="match status" value="1"/>
</dbReference>
<feature type="region of interest" description="Disordered" evidence="2">
    <location>
        <begin position="900"/>
        <end position="1178"/>
    </location>
</feature>
<keyword evidence="7" id="KW-1185">Reference proteome</keyword>
<feature type="region of interest" description="Disordered" evidence="2">
    <location>
        <begin position="448"/>
        <end position="492"/>
    </location>
</feature>
<dbReference type="PANTHER" id="PTHR11216">
    <property type="entry name" value="EH DOMAIN"/>
    <property type="match status" value="1"/>
</dbReference>
<evidence type="ECO:0000256" key="2">
    <source>
        <dbReference type="SAM" id="MobiDB-lite"/>
    </source>
</evidence>
<feature type="compositionally biased region" description="Acidic residues" evidence="2">
    <location>
        <begin position="1154"/>
        <end position="1163"/>
    </location>
</feature>
<dbReference type="eggNOG" id="KOG0998">
    <property type="taxonomic scope" value="Eukaryota"/>
</dbReference>
<dbReference type="InParanoid" id="C4R1C2"/>
<feature type="domain" description="EF-hand" evidence="5">
    <location>
        <begin position="167"/>
        <end position="202"/>
    </location>
</feature>
<dbReference type="SUPFAM" id="SSF47473">
    <property type="entry name" value="EF-hand"/>
    <property type="match status" value="3"/>
</dbReference>
<dbReference type="InterPro" id="IPR002048">
    <property type="entry name" value="EF_hand_dom"/>
</dbReference>
<dbReference type="KEGG" id="ppa:PAS_chr2-1_0651"/>
<feature type="region of interest" description="Disordered" evidence="2">
    <location>
        <begin position="1354"/>
        <end position="1375"/>
    </location>
</feature>
<dbReference type="PROSITE" id="PS50222">
    <property type="entry name" value="EF_HAND_2"/>
    <property type="match status" value="2"/>
</dbReference>
<dbReference type="SMART" id="SM00165">
    <property type="entry name" value="UBA"/>
    <property type="match status" value="1"/>
</dbReference>
<evidence type="ECO:0000259" key="4">
    <source>
        <dbReference type="PROSITE" id="PS50031"/>
    </source>
</evidence>
<dbReference type="Pfam" id="PF12763">
    <property type="entry name" value="EH"/>
    <property type="match status" value="3"/>
</dbReference>
<dbReference type="EMBL" id="FN392320">
    <property type="protein sequence ID" value="CAY69296.1"/>
    <property type="molecule type" value="Genomic_DNA"/>
</dbReference>
<evidence type="ECO:0000313" key="6">
    <source>
        <dbReference type="EMBL" id="CAY69296.1"/>
    </source>
</evidence>
<evidence type="ECO:0000313" key="7">
    <source>
        <dbReference type="Proteomes" id="UP000000314"/>
    </source>
</evidence>
<feature type="domain" description="UBA" evidence="3">
    <location>
        <begin position="1379"/>
        <end position="1419"/>
    </location>
</feature>
<dbReference type="PROSITE" id="PS50030">
    <property type="entry name" value="UBA"/>
    <property type="match status" value="1"/>
</dbReference>
<feature type="compositionally biased region" description="Low complexity" evidence="2">
    <location>
        <begin position="977"/>
        <end position="995"/>
    </location>
</feature>
<sequence length="1420" mass="155326">MASFAPQGTFQQPLSTEELRFYGQLFKSLDPESLGVVTGDAARSTLEKSGLPPLVLGNIWNIADSNATGFLTQYGFAIVMRLIGHVQLGRELSPDLYQTFGRLPSFNNGAPAPQQRSLPEQYTGTAQSIPPLTNADVTKFGQIFDQTAPTGILSGAEARNILLKAKLPNHVLGQIWSLADKNDLGRLNKSEFIIAMHLIQVVLSGAVTTIPSSLPQSIWDVANNTIQSSPAPSITSVLNTPIQRQLSSNLTGPSTHAVPVEQWAISPDQKQQYDRIFEGLDKNSSGFLSASESAKFLMGSKLPQNVLANIWDLSDIQNSGKFSKTEFAIAMFLVNKKVQGVELPEIVPDSLIASAGGVAPNSRSRFSPQPTQSPQPHPSQSVKPKLSSLDELSGLFNSVSPTPPAGQNSHGNFKSPPIAPPSRNNTDLGGVKQFVPSSTFGQQFLEKEANKQEAPSLLEESSDDEDDNVPETIGVRRQAPPIPNRNEKANLNYEPNYGALKSVQDTKPSTVRQVSFQEAPKTQQYIPQPNSDLLADSNPEVSRDLSKANTDIANISNQVSSLTRQTSELNDKRDRAQAELERILKLKEQIQLKLSNLQTSYSAEVSQVKLLEEQLAKESSQTEQLRQEASLQEATFHTSQTKHKEMEEKYAQIEAENQGLKQQLSYYTSSNSELKLKLEELEKQSKQSSNILSVTSQQFTIAQTENQQLGEKIEQLTQELKDSELKSHELQTSTEQLDHRKTELLERNKTLEKQLEAYQADIESRSSQLQEAAREIQELELKNSKLNDGVEQKKVELSNLANTSQSQEGLSATAGTLVGTAVAAAAAGAAGAAIFSKENKNNLEDAAKQSTIGSQTEKALSVNTAETSVASLPQSDYQLAPESTLTEQFSLPLVRPESLTSSVQNNAPQSVRDESEVRSSISVEGEYSNKQPQESSPEEQRPLSSEAGSYELVEAEKEHSEFPGEFPAQSEDTLDENSTAFTTANAFADSSNASNVGENITSSDVATSVDVEKSIQSNQNDSSKNSDISAESDKIQDRYPKIETTEDEGAADIEVNDPLPEEKLSSVTDKVASLSITPGVVEPIPTAENSQFSFEGESSEFDNEVSKRLDSFQKPTSEPDSETSSDEDGPEDLDKKVHPDVTASAPVEVKEDQEATSEDDEEFHDTVEEFPTPRTVPVFSNNPFPLFSKNDDAGVPVLKDDHVEPAHDVVKEQDEFAQLEEAALDTSVPGKFELPKSSVPAFGDEDVQLTQGTANEQDEFADLVAPRLEAGEEFDEFSKLEEAPIEQTDQLNDFENQFTNDFSNQFAESNFFNSQTQTFNDTQGDTEGSKSDEWEVLFAGFGNAKQETFAPPVQEQQNQESFGQTGFGSSFDINDSGNQAHDLAIEELVGMGFTKESAVKALEKSNWKLEDATNYLLDHA</sequence>
<dbReference type="FunCoup" id="C4R1C2">
    <property type="interactions" value="350"/>
</dbReference>
<name>C4R1C2_KOMPG</name>
<dbReference type="Proteomes" id="UP000000314">
    <property type="component" value="Chromosome 2"/>
</dbReference>
<evidence type="ECO:0000256" key="1">
    <source>
        <dbReference type="SAM" id="Coils"/>
    </source>
</evidence>
<keyword evidence="1" id="KW-0175">Coiled coil</keyword>
<accession>C4R1C2</accession>
<feature type="compositionally biased region" description="Polar residues" evidence="2">
    <location>
        <begin position="395"/>
        <end position="412"/>
    </location>
</feature>
<dbReference type="InterPro" id="IPR009060">
    <property type="entry name" value="UBA-like_sf"/>
</dbReference>
<dbReference type="CDD" id="cd00052">
    <property type="entry name" value="EH"/>
    <property type="match status" value="3"/>
</dbReference>
<dbReference type="PANTHER" id="PTHR11216:SF170">
    <property type="entry name" value="DYNAMIN ASSOCIATED PROTEIN 160, ISOFORM D"/>
    <property type="match status" value="1"/>
</dbReference>
<dbReference type="SMART" id="SM00054">
    <property type="entry name" value="EFh"/>
    <property type="match status" value="4"/>
</dbReference>
<protein>
    <submittedName>
        <fullName evidence="6">Key endocytic protein involved in a network of interactions with other endocytic proteins</fullName>
    </submittedName>
</protein>
<evidence type="ECO:0000259" key="3">
    <source>
        <dbReference type="PROSITE" id="PS50030"/>
    </source>
</evidence>
<evidence type="ECO:0000259" key="5">
    <source>
        <dbReference type="PROSITE" id="PS50222"/>
    </source>
</evidence>
<feature type="domain" description="EH" evidence="4">
    <location>
        <begin position="269"/>
        <end position="355"/>
    </location>
</feature>
<feature type="compositionally biased region" description="Low complexity" evidence="2">
    <location>
        <begin position="1014"/>
        <end position="1029"/>
    </location>
</feature>
<feature type="compositionally biased region" description="Acidic residues" evidence="2">
    <location>
        <begin position="1119"/>
        <end position="1131"/>
    </location>
</feature>
<dbReference type="SMR" id="C4R1C2"/>
<feature type="domain" description="EH" evidence="4">
    <location>
        <begin position="136"/>
        <end position="225"/>
    </location>
</feature>
<feature type="compositionally biased region" description="Acidic residues" evidence="2">
    <location>
        <begin position="1045"/>
        <end position="1055"/>
    </location>
</feature>
<dbReference type="GO" id="GO:0016197">
    <property type="term" value="P:endosomal transport"/>
    <property type="evidence" value="ECO:0007669"/>
    <property type="project" value="TreeGrafter"/>
</dbReference>
<feature type="compositionally biased region" description="Acidic residues" evidence="2">
    <location>
        <begin position="460"/>
        <end position="469"/>
    </location>
</feature>
<feature type="compositionally biased region" description="Polar residues" evidence="2">
    <location>
        <begin position="900"/>
        <end position="909"/>
    </location>
</feature>
<dbReference type="Gene3D" id="1.10.8.10">
    <property type="entry name" value="DNA helicase RuvA subunit, C-terminal domain"/>
    <property type="match status" value="1"/>
</dbReference>
<dbReference type="Gene3D" id="1.10.238.10">
    <property type="entry name" value="EF-hand"/>
    <property type="match status" value="3"/>
</dbReference>
<dbReference type="InterPro" id="IPR000261">
    <property type="entry name" value="EH_dom"/>
</dbReference>
<dbReference type="GO" id="GO:0006897">
    <property type="term" value="P:endocytosis"/>
    <property type="evidence" value="ECO:0007669"/>
    <property type="project" value="TreeGrafter"/>
</dbReference>
<feature type="domain" description="EH" evidence="4">
    <location>
        <begin position="18"/>
        <end position="94"/>
    </location>
</feature>